<dbReference type="PANTHER" id="PTHR14790:SF15">
    <property type="entry name" value="RECQ-MEDIATED GENOME INSTABILITY PROTEIN 1"/>
    <property type="match status" value="1"/>
</dbReference>
<feature type="compositionally biased region" description="Acidic residues" evidence="3">
    <location>
        <begin position="355"/>
        <end position="366"/>
    </location>
</feature>
<gene>
    <name evidence="5" type="ORF">ACHAXA_008821</name>
</gene>
<evidence type="ECO:0000313" key="5">
    <source>
        <dbReference type="EMBL" id="KAL3810459.1"/>
    </source>
</evidence>
<comment type="caution">
    <text evidence="5">The sequence shown here is derived from an EMBL/GenBank/DDBJ whole genome shotgun (WGS) entry which is preliminary data.</text>
</comment>
<evidence type="ECO:0000259" key="4">
    <source>
        <dbReference type="Pfam" id="PF08585"/>
    </source>
</evidence>
<feature type="region of interest" description="Disordered" evidence="3">
    <location>
        <begin position="355"/>
        <end position="378"/>
    </location>
</feature>
<dbReference type="InterPro" id="IPR042470">
    <property type="entry name" value="RMI1_N_C_sf"/>
</dbReference>
<dbReference type="InterPro" id="IPR013894">
    <property type="entry name" value="RMI1_OB"/>
</dbReference>
<dbReference type="Proteomes" id="UP001530377">
    <property type="component" value="Unassembled WGS sequence"/>
</dbReference>
<evidence type="ECO:0000256" key="2">
    <source>
        <dbReference type="ARBA" id="ARBA00018987"/>
    </source>
</evidence>
<feature type="compositionally biased region" description="Low complexity" evidence="3">
    <location>
        <begin position="43"/>
        <end position="57"/>
    </location>
</feature>
<feature type="region of interest" description="Disordered" evidence="3">
    <location>
        <begin position="397"/>
        <end position="417"/>
    </location>
</feature>
<feature type="compositionally biased region" description="Polar residues" evidence="3">
    <location>
        <begin position="397"/>
        <end position="414"/>
    </location>
</feature>
<comment type="similarity">
    <text evidence="1">Belongs to the RMI1 family.</text>
</comment>
<feature type="domain" description="RecQ mediated genome instability protein 1 OB-fold" evidence="4">
    <location>
        <begin position="270"/>
        <end position="328"/>
    </location>
</feature>
<protein>
    <recommendedName>
        <fullName evidence="2">RecQ-mediated genome instability protein 1</fullName>
    </recommendedName>
</protein>
<keyword evidence="6" id="KW-1185">Reference proteome</keyword>
<dbReference type="PANTHER" id="PTHR14790">
    <property type="entry name" value="RECQ-MEDIATED GENOME INSTABILITY PROTEIN 1 RMI1"/>
    <property type="match status" value="1"/>
</dbReference>
<proteinExistence type="inferred from homology"/>
<sequence length="649" mass="71738">MTMNVGINDNGDDAAVSVSMDSIRGQSGSRRSQDENALSSSSFHQEQQRQQQHQRLQQRFEEQAGIRPSHCWLEQCLVHLRNSVNASRVGVGQEEGEIWNQILHADLRDVVREYEAPCCTIDGRSNDNAEQGGAAKQLRNAVIQSKNGCKYFPQRNEKYQSAKIILPSDFRLLIQMEEIIDVAMNGEGQVAAMGGGPSSAASAVAASNNSNNRINDNIKSGQQQNQSGGTTHHPRHRCLKMTFSDGYYPNGNFLPQQGNDGNGNNSCHVLLAMETSPILKLSVSSQPGLKLLLHGPIVIRVGLVELNGGNCAVMGGEVDSWREVWKKAKERVQREQGLGIDPTVKALVWNPLSGNEEELDEGEGESGEATAIEPPLPPPSVLLSSRTLPLIQPVITPNQPTMTHSNAIQSSSQNRDPHQTFPNAISFGTHVNASRAFENGVVGNSRQRTLDFYPKKPRPETTRLMPSYKNVTSATVGALYEQYYDRIITVPCKMEDSGSKDKVFNIVKAPPAAVDDSGSGKKKSKLKKEKKYEFFFVGKFFGPKLSDGAIACRVESSLLAPYFDIYSPAEIRKLTREDKDRVHRIINQCMSQCIHDFSSLGQFQMKLIFTPDEFTAEISSLPSDDWLADTAHPYVVIVGREGTRLRYHV</sequence>
<name>A0ABD3RBR1_9STRA</name>
<dbReference type="Pfam" id="PF08585">
    <property type="entry name" value="RMI1_N_C"/>
    <property type="match status" value="1"/>
</dbReference>
<evidence type="ECO:0000313" key="6">
    <source>
        <dbReference type="Proteomes" id="UP001530377"/>
    </source>
</evidence>
<reference evidence="5 6" key="1">
    <citation type="submission" date="2024-10" db="EMBL/GenBank/DDBJ databases">
        <title>Updated reference genomes for cyclostephanoid diatoms.</title>
        <authorList>
            <person name="Roberts W.R."/>
            <person name="Alverson A.J."/>
        </authorList>
    </citation>
    <scope>NUCLEOTIDE SEQUENCE [LARGE SCALE GENOMIC DNA]</scope>
    <source>
        <strain evidence="5 6">AJA228-03</strain>
    </source>
</reference>
<evidence type="ECO:0000256" key="1">
    <source>
        <dbReference type="ARBA" id="ARBA00006395"/>
    </source>
</evidence>
<accession>A0ABD3RBR1</accession>
<dbReference type="EMBL" id="JALLPB020000326">
    <property type="protein sequence ID" value="KAL3810459.1"/>
    <property type="molecule type" value="Genomic_DNA"/>
</dbReference>
<dbReference type="AlphaFoldDB" id="A0ABD3RBR1"/>
<feature type="region of interest" description="Disordered" evidence="3">
    <location>
        <begin position="1"/>
        <end position="60"/>
    </location>
</feature>
<dbReference type="Gene3D" id="2.40.50.770">
    <property type="entry name" value="RecQ-mediated genome instability protein Rmi1, C-terminal domain"/>
    <property type="match status" value="1"/>
</dbReference>
<organism evidence="5 6">
    <name type="scientific">Cyclostephanos tholiformis</name>
    <dbReference type="NCBI Taxonomy" id="382380"/>
    <lineage>
        <taxon>Eukaryota</taxon>
        <taxon>Sar</taxon>
        <taxon>Stramenopiles</taxon>
        <taxon>Ochrophyta</taxon>
        <taxon>Bacillariophyta</taxon>
        <taxon>Coscinodiscophyceae</taxon>
        <taxon>Thalassiosirophycidae</taxon>
        <taxon>Stephanodiscales</taxon>
        <taxon>Stephanodiscaceae</taxon>
        <taxon>Cyclostephanos</taxon>
    </lineage>
</organism>
<evidence type="ECO:0000256" key="3">
    <source>
        <dbReference type="SAM" id="MobiDB-lite"/>
    </source>
</evidence>